<sequence>MNRAAMMPSTSSWRTPLRPARVKIPCFCSQSSASFTAASWAAAMRSATGLGAIAHNADTLLTGEKVISKPATAADFGREIFATNPDNSRSSNGSRS</sequence>
<accession>A0A231GUM8</accession>
<protein>
    <submittedName>
        <fullName evidence="1">Uncharacterized protein</fullName>
    </submittedName>
</protein>
<comment type="caution">
    <text evidence="1">The sequence shown here is derived from an EMBL/GenBank/DDBJ whole genome shotgun (WGS) entry which is preliminary data.</text>
</comment>
<proteinExistence type="predicted"/>
<name>A0A231GUM8_9NOCA</name>
<reference evidence="1 2" key="1">
    <citation type="submission" date="2017-07" db="EMBL/GenBank/DDBJ databases">
        <title>First draft Genome Sequence of Nocardia cerradoensis isolated from human infection.</title>
        <authorList>
            <person name="Carrasco G."/>
        </authorList>
    </citation>
    <scope>NUCLEOTIDE SEQUENCE [LARGE SCALE GENOMIC DNA]</scope>
    <source>
        <strain evidence="1 2">CNM20130759</strain>
    </source>
</reference>
<dbReference type="Proteomes" id="UP000215506">
    <property type="component" value="Unassembled WGS sequence"/>
</dbReference>
<dbReference type="AlphaFoldDB" id="A0A231GUM8"/>
<gene>
    <name evidence="1" type="ORF">B7C42_07616</name>
</gene>
<organism evidence="1 2">
    <name type="scientific">Nocardia cerradoensis</name>
    <dbReference type="NCBI Taxonomy" id="85688"/>
    <lineage>
        <taxon>Bacteria</taxon>
        <taxon>Bacillati</taxon>
        <taxon>Actinomycetota</taxon>
        <taxon>Actinomycetes</taxon>
        <taxon>Mycobacteriales</taxon>
        <taxon>Nocardiaceae</taxon>
        <taxon>Nocardia</taxon>
    </lineage>
</organism>
<evidence type="ECO:0000313" key="2">
    <source>
        <dbReference type="Proteomes" id="UP000215506"/>
    </source>
</evidence>
<evidence type="ECO:0000313" key="1">
    <source>
        <dbReference type="EMBL" id="OXR40278.1"/>
    </source>
</evidence>
<keyword evidence="2" id="KW-1185">Reference proteome</keyword>
<dbReference type="EMBL" id="NGAF01000035">
    <property type="protein sequence ID" value="OXR40278.1"/>
    <property type="molecule type" value="Genomic_DNA"/>
</dbReference>